<organism evidence="3 4">
    <name type="scientific">Flavivirga aquimarina</name>
    <dbReference type="NCBI Taxonomy" id="2027862"/>
    <lineage>
        <taxon>Bacteria</taxon>
        <taxon>Pseudomonadati</taxon>
        <taxon>Bacteroidota</taxon>
        <taxon>Flavobacteriia</taxon>
        <taxon>Flavobacteriales</taxon>
        <taxon>Flavobacteriaceae</taxon>
        <taxon>Flavivirga</taxon>
    </lineage>
</organism>
<dbReference type="PROSITE" id="PS50943">
    <property type="entry name" value="HTH_CROC1"/>
    <property type="match status" value="1"/>
</dbReference>
<dbReference type="CDD" id="cd00093">
    <property type="entry name" value="HTH_XRE"/>
    <property type="match status" value="1"/>
</dbReference>
<feature type="domain" description="HTH cro/C1-type" evidence="2">
    <location>
        <begin position="6"/>
        <end position="60"/>
    </location>
</feature>
<dbReference type="Gene3D" id="1.10.260.40">
    <property type="entry name" value="lambda repressor-like DNA-binding domains"/>
    <property type="match status" value="1"/>
</dbReference>
<dbReference type="Proteomes" id="UP001176883">
    <property type="component" value="Unassembled WGS sequence"/>
</dbReference>
<dbReference type="SMART" id="SM00530">
    <property type="entry name" value="HTH_XRE"/>
    <property type="match status" value="1"/>
</dbReference>
<dbReference type="Pfam" id="PF01381">
    <property type="entry name" value="HTH_3"/>
    <property type="match status" value="1"/>
</dbReference>
<protein>
    <submittedName>
        <fullName evidence="3">Helix-turn-helix transcriptional regulator</fullName>
    </submittedName>
</protein>
<dbReference type="PANTHER" id="PTHR46558">
    <property type="entry name" value="TRACRIPTIONAL REGULATORY PROTEIN-RELATED-RELATED"/>
    <property type="match status" value="1"/>
</dbReference>
<dbReference type="EMBL" id="JAUOEK010000139">
    <property type="protein sequence ID" value="MDO5970894.1"/>
    <property type="molecule type" value="Genomic_DNA"/>
</dbReference>
<proteinExistence type="predicted"/>
<dbReference type="RefSeq" id="WP_303278592.1">
    <property type="nucleotide sequence ID" value="NZ_JAUOEK010000139.1"/>
</dbReference>
<evidence type="ECO:0000259" key="2">
    <source>
        <dbReference type="PROSITE" id="PS50943"/>
    </source>
</evidence>
<dbReference type="InterPro" id="IPR010982">
    <property type="entry name" value="Lambda_DNA-bd_dom_sf"/>
</dbReference>
<dbReference type="InterPro" id="IPR001387">
    <property type="entry name" value="Cro/C1-type_HTH"/>
</dbReference>
<sequence length="90" mass="10053">MNILKLKQLLKEKGISGKELAEKVEVTPASISNIVQGNSFPKPELLKQIAEVLDVDIRELFIPTKETETETIYVNRDGSFVPIGELKKSN</sequence>
<accession>A0ABT8WCM1</accession>
<evidence type="ECO:0000256" key="1">
    <source>
        <dbReference type="ARBA" id="ARBA00023125"/>
    </source>
</evidence>
<evidence type="ECO:0000313" key="3">
    <source>
        <dbReference type="EMBL" id="MDO5970894.1"/>
    </source>
</evidence>
<comment type="caution">
    <text evidence="3">The sequence shown here is derived from an EMBL/GenBank/DDBJ whole genome shotgun (WGS) entry which is preliminary data.</text>
</comment>
<evidence type="ECO:0000313" key="4">
    <source>
        <dbReference type="Proteomes" id="UP001176883"/>
    </source>
</evidence>
<keyword evidence="1" id="KW-0238">DNA-binding</keyword>
<keyword evidence="4" id="KW-1185">Reference proteome</keyword>
<name>A0ABT8WCM1_9FLAO</name>
<dbReference type="SUPFAM" id="SSF47413">
    <property type="entry name" value="lambda repressor-like DNA-binding domains"/>
    <property type="match status" value="1"/>
</dbReference>
<gene>
    <name evidence="3" type="ORF">Q4Q35_13865</name>
</gene>
<reference evidence="3" key="1">
    <citation type="submission" date="2023-07" db="EMBL/GenBank/DDBJ databases">
        <title>Two novel species in the genus Flavivirga.</title>
        <authorList>
            <person name="Kwon K."/>
        </authorList>
    </citation>
    <scope>NUCLEOTIDE SEQUENCE</scope>
    <source>
        <strain evidence="3">KCTC 52353</strain>
    </source>
</reference>
<dbReference type="PANTHER" id="PTHR46558:SF4">
    <property type="entry name" value="DNA-BIDING PHAGE PROTEIN"/>
    <property type="match status" value="1"/>
</dbReference>